<dbReference type="GO" id="GO:0003723">
    <property type="term" value="F:RNA binding"/>
    <property type="evidence" value="ECO:0007669"/>
    <property type="project" value="UniProtKB-UniRule"/>
</dbReference>
<dbReference type="InterPro" id="IPR027417">
    <property type="entry name" value="P-loop_NTPase"/>
</dbReference>
<evidence type="ECO:0000256" key="1">
    <source>
        <dbReference type="ARBA" id="ARBA00022741"/>
    </source>
</evidence>
<evidence type="ECO:0000313" key="6">
    <source>
        <dbReference type="EMBL" id="CUA67867.1"/>
    </source>
</evidence>
<keyword evidence="2 4" id="KW-0378">Hydrolase</keyword>
<comment type="similarity">
    <text evidence="4">Belongs to the DEAD box helicase family.</text>
</comment>
<keyword evidence="6" id="KW-0396">Initiation factor</keyword>
<proteinExistence type="inferred from homology"/>
<reference evidence="6 7" key="1">
    <citation type="submission" date="2015-07" db="EMBL/GenBank/DDBJ databases">
        <authorList>
            <person name="Noorani M."/>
        </authorList>
    </citation>
    <scope>NUCLEOTIDE SEQUENCE [LARGE SCALE GENOMIC DNA]</scope>
    <source>
        <strain evidence="6">BBA 69670</strain>
    </source>
</reference>
<dbReference type="EC" id="3.6.4.13" evidence="4"/>
<keyword evidence="3 4" id="KW-0067">ATP-binding</keyword>
<dbReference type="Pfam" id="PF00270">
    <property type="entry name" value="DEAD"/>
    <property type="match status" value="2"/>
</dbReference>
<comment type="catalytic activity">
    <reaction evidence="4">
        <text>ATP + H2O = ADP + phosphate + H(+)</text>
        <dbReference type="Rhea" id="RHEA:13065"/>
        <dbReference type="ChEBI" id="CHEBI:15377"/>
        <dbReference type="ChEBI" id="CHEBI:15378"/>
        <dbReference type="ChEBI" id="CHEBI:30616"/>
        <dbReference type="ChEBI" id="CHEBI:43474"/>
        <dbReference type="ChEBI" id="CHEBI:456216"/>
        <dbReference type="EC" id="3.6.4.13"/>
    </reaction>
</comment>
<keyword evidence="6" id="KW-0648">Protein biosynthesis</keyword>
<dbReference type="PANTHER" id="PTHR24031">
    <property type="entry name" value="RNA HELICASE"/>
    <property type="match status" value="1"/>
</dbReference>
<keyword evidence="7" id="KW-1185">Reference proteome</keyword>
<protein>
    <recommendedName>
        <fullName evidence="4">ATP-dependent RNA helicase</fullName>
        <ecNumber evidence="4">3.6.4.13</ecNumber>
    </recommendedName>
</protein>
<sequence length="1278" mass="142413">MATMEQELPLSKSESVASAATQVLDAATRNIPKLKELNYTQWKSVITHSIKTAKLWGYIDGSIKEPSEQNTNELIKYMNEAGAVRSAILGSLESGAQRHIEEALGPREAWIALEKRYLTSGDDAQLVVIEQQLADLKLEEGGDVVEHIANFCRLRRYLDDTRFALDEQSSIDMLYRSLTPGYRQSILTPGRTEMKDFSVLCSRLRELHQTPIADTPSNADKYSCWGVPEEIKIFGLTGEKNPLLEERAAVTCRDCLLKGHEAGTPECPQYEWRRELWGITSEKSGDFGTANSLNVVPGLTFSVIAHSSSSDGPVVVNMKRLSYEFSEPTKVVLGFNELSLRSELKEKLRSYCSRPSAIHQCAILPIINGRNVFAQAPHNNGKTTALLISILQRIDTSLPLVQALVLTPTEAAAASVYETFKKLRWNSGPHCFLYKSSRAVGEADLGTLVEGSQYQIVVGTPDHTLGLIRRNILKMKHLKILALDDIDKLIEAGSDEQVLEVYRHTPLAQTISSCTNLTASMWTAASKLLLDPVRILVNRDEGILMRAPHFFVKVPEDQKSVVLQATFTSLSVQKILIICRDIDRIAGNSWSGGFYYMKDSMKSHKCEEVLRQFRSCYRDRMALVTTNGVLPNAGQLNDRVPMIIYDVPNNVEDYTKGINDWRDANPNHHNTIITFVAADTHEMQVINDFEQRYDVRVDNYYMMESGRENTSLTPLRNEPSARVTTQVLEAVTRNIPKLKEQNYTQWKSAITHSIKAAKLWGYVDGSIEEPSEENTSELIKYMSEASAVRSAILGSLEPGAQRHIEDALAPREAWLALEKQYLTPGNDEQLAAIEQQLVDLRLEDDGDVVEHLVNFCRLRGRLHGNRFALDEQTSIELLYQSLSQNYRQLILTPERTEMKDFSALCARLRDPDLGKTSNTAVPMTDIPSPVEDYMAWGVPGDIKAFGLTGEKNPLLEERAAVTCRDCLLKDHQSGTQECPQYQWRKELWGAVPNSASSVPGETAHESPLPINTKRFKYEFSEPVKVVLDFDELGLQHDLKGNLRTRRLKPSAIQQCAILPIIGGRNVLAQAPRGNGKTTAVAISTLQIIDPLPHVQVLVFTPTDQTTAAFQEILSKLGSSSEGLCYSYDPSHIRQSDFDTLVGLNRHRIVAGTPSYLLGLINRKALKTHNLKLLVLDDIDKLIETGADEQILEIYRQIPPLAQIVASCTVLSSSIANIALKFLVDPLRIAVAHDEGVSISALRFFAKISAGSKLTALHALISKIGSRKAVAICRALHQV</sequence>
<dbReference type="InterPro" id="IPR011545">
    <property type="entry name" value="DEAD/DEAH_box_helicase_dom"/>
</dbReference>
<dbReference type="SUPFAM" id="SSF52540">
    <property type="entry name" value="P-loop containing nucleoside triphosphate hydrolases"/>
    <property type="match status" value="3"/>
</dbReference>
<dbReference type="SMART" id="SM00487">
    <property type="entry name" value="DEXDc"/>
    <property type="match status" value="2"/>
</dbReference>
<comment type="domain">
    <text evidence="4">The Q motif is unique to and characteristic of the DEAD box family of RNA helicases and controls ATP binding and hydrolysis.</text>
</comment>
<dbReference type="Proteomes" id="UP000044841">
    <property type="component" value="Unassembled WGS sequence"/>
</dbReference>
<gene>
    <name evidence="6" type="ORF">RSOLAG22IIIB_03299</name>
</gene>
<dbReference type="GO" id="GO:0016787">
    <property type="term" value="F:hydrolase activity"/>
    <property type="evidence" value="ECO:0007669"/>
    <property type="project" value="UniProtKB-KW"/>
</dbReference>
<dbReference type="EMBL" id="CYGV01000224">
    <property type="protein sequence ID" value="CUA67867.1"/>
    <property type="molecule type" value="Genomic_DNA"/>
</dbReference>
<evidence type="ECO:0000256" key="2">
    <source>
        <dbReference type="ARBA" id="ARBA00022801"/>
    </source>
</evidence>
<name>A0A0K6FP57_9AGAM</name>
<comment type="function">
    <text evidence="4">RNA helicase.</text>
</comment>
<keyword evidence="4" id="KW-0694">RNA-binding</keyword>
<dbReference type="AlphaFoldDB" id="A0A0K6FP57"/>
<evidence type="ECO:0000256" key="4">
    <source>
        <dbReference type="RuleBase" id="RU365068"/>
    </source>
</evidence>
<evidence type="ECO:0000313" key="7">
    <source>
        <dbReference type="Proteomes" id="UP000044841"/>
    </source>
</evidence>
<accession>A0A0K6FP57</accession>
<dbReference type="PROSITE" id="PS51192">
    <property type="entry name" value="HELICASE_ATP_BIND_1"/>
    <property type="match status" value="2"/>
</dbReference>
<feature type="domain" description="Helicase ATP-binding" evidence="5">
    <location>
        <begin position="363"/>
        <end position="585"/>
    </location>
</feature>
<organism evidence="6 7">
    <name type="scientific">Rhizoctonia solani</name>
    <dbReference type="NCBI Taxonomy" id="456999"/>
    <lineage>
        <taxon>Eukaryota</taxon>
        <taxon>Fungi</taxon>
        <taxon>Dikarya</taxon>
        <taxon>Basidiomycota</taxon>
        <taxon>Agaricomycotina</taxon>
        <taxon>Agaricomycetes</taxon>
        <taxon>Cantharellales</taxon>
        <taxon>Ceratobasidiaceae</taxon>
        <taxon>Rhizoctonia</taxon>
    </lineage>
</organism>
<dbReference type="GO" id="GO:0005524">
    <property type="term" value="F:ATP binding"/>
    <property type="evidence" value="ECO:0007669"/>
    <property type="project" value="UniProtKB-UniRule"/>
</dbReference>
<evidence type="ECO:0000259" key="5">
    <source>
        <dbReference type="PROSITE" id="PS51192"/>
    </source>
</evidence>
<keyword evidence="4" id="KW-0347">Helicase</keyword>
<dbReference type="Pfam" id="PF14223">
    <property type="entry name" value="Retrotran_gag_2"/>
    <property type="match status" value="2"/>
</dbReference>
<dbReference type="GO" id="GO:0003724">
    <property type="term" value="F:RNA helicase activity"/>
    <property type="evidence" value="ECO:0007669"/>
    <property type="project" value="UniProtKB-EC"/>
</dbReference>
<dbReference type="Gene3D" id="3.40.50.300">
    <property type="entry name" value="P-loop containing nucleotide triphosphate hydrolases"/>
    <property type="match status" value="2"/>
</dbReference>
<dbReference type="InterPro" id="IPR014001">
    <property type="entry name" value="Helicase_ATP-bd"/>
</dbReference>
<evidence type="ECO:0000256" key="3">
    <source>
        <dbReference type="ARBA" id="ARBA00022840"/>
    </source>
</evidence>
<keyword evidence="1 4" id="KW-0547">Nucleotide-binding</keyword>
<feature type="domain" description="Helicase ATP-binding" evidence="5">
    <location>
        <begin position="1057"/>
        <end position="1228"/>
    </location>
</feature>
<dbReference type="GO" id="GO:0003743">
    <property type="term" value="F:translation initiation factor activity"/>
    <property type="evidence" value="ECO:0007669"/>
    <property type="project" value="UniProtKB-KW"/>
</dbReference>